<accession>A0ABX5KTJ9</accession>
<gene>
    <name evidence="1" type="ORF">C7402_103171</name>
</gene>
<protein>
    <submittedName>
        <fullName evidence="1">Uncharacterized protein</fullName>
    </submittedName>
</protein>
<evidence type="ECO:0000313" key="2">
    <source>
        <dbReference type="Proteomes" id="UP000245712"/>
    </source>
</evidence>
<comment type="caution">
    <text evidence="1">The sequence shown here is derived from an EMBL/GenBank/DDBJ whole genome shotgun (WGS) entry which is preliminary data.</text>
</comment>
<reference evidence="1 2" key="1">
    <citation type="submission" date="2018-05" db="EMBL/GenBank/DDBJ databases">
        <title>Genomic Encyclopedia of Type Strains, Phase IV (KMG-V): Genome sequencing to study the core and pangenomes of soil and plant-associated prokaryotes.</title>
        <authorList>
            <person name="Whitman W."/>
        </authorList>
    </citation>
    <scope>NUCLEOTIDE SEQUENCE [LARGE SCALE GENOMIC DNA]</scope>
    <source>
        <strain evidence="1 2">SCZa-39</strain>
    </source>
</reference>
<keyword evidence="2" id="KW-1185">Reference proteome</keyword>
<proteinExistence type="predicted"/>
<name>A0ABX5KTJ9_9BURK</name>
<evidence type="ECO:0000313" key="1">
    <source>
        <dbReference type="EMBL" id="PVX85594.1"/>
    </source>
</evidence>
<dbReference type="Proteomes" id="UP000245712">
    <property type="component" value="Unassembled WGS sequence"/>
</dbReference>
<organism evidence="1 2">
    <name type="scientific">Paraburkholderia unamae</name>
    <dbReference type="NCBI Taxonomy" id="219649"/>
    <lineage>
        <taxon>Bacteria</taxon>
        <taxon>Pseudomonadati</taxon>
        <taxon>Pseudomonadota</taxon>
        <taxon>Betaproteobacteria</taxon>
        <taxon>Burkholderiales</taxon>
        <taxon>Burkholderiaceae</taxon>
        <taxon>Paraburkholderia</taxon>
    </lineage>
</organism>
<dbReference type="RefSeq" id="WP_133254427.1">
    <property type="nucleotide sequence ID" value="NZ_QEOB01000003.1"/>
</dbReference>
<sequence>MDLATLKQIEDLKRKADEYRSQRLSRVSKASEAFSETIGTDFSTHFKTAGFTVSPVPQGIDACYGTLVFALRRSVASESGTSDSFTLSGGPLQAPLEIFVVHEGPPDWSFPTTVTGEYSELEQARRALDFAYRAIDGPPARFKLLLCENSGNTCYASMADLLNRFLPQS</sequence>
<dbReference type="EMBL" id="QEOB01000003">
    <property type="protein sequence ID" value="PVX85594.1"/>
    <property type="molecule type" value="Genomic_DNA"/>
</dbReference>